<dbReference type="InterPro" id="IPR039146">
    <property type="entry name" value="GPANK1"/>
</dbReference>
<feature type="repeat" description="ANK" evidence="1">
    <location>
        <begin position="121"/>
        <end position="153"/>
    </location>
</feature>
<dbReference type="PROSITE" id="PS50088">
    <property type="entry name" value="ANK_REPEAT"/>
    <property type="match status" value="1"/>
</dbReference>
<dbReference type="PROSITE" id="PS50297">
    <property type="entry name" value="ANK_REP_REGION"/>
    <property type="match status" value="1"/>
</dbReference>
<dbReference type="CDD" id="cd22860">
    <property type="entry name" value="PDRG1"/>
    <property type="match status" value="1"/>
</dbReference>
<keyword evidence="1" id="KW-0040">ANK repeat</keyword>
<dbReference type="PANTHER" id="PTHR20923">
    <property type="entry name" value="BAT4 PROTEIN-RELATED"/>
    <property type="match status" value="1"/>
</dbReference>
<protein>
    <submittedName>
        <fullName evidence="4">G patch domain and ankyrin repeat-containing protein 1 homolog</fullName>
    </submittedName>
</protein>
<gene>
    <name evidence="4" type="primary">LOC107272172</name>
</gene>
<dbReference type="Gene3D" id="1.25.40.20">
    <property type="entry name" value="Ankyrin repeat-containing domain"/>
    <property type="match status" value="1"/>
</dbReference>
<dbReference type="Pfam" id="PF12796">
    <property type="entry name" value="Ank_2"/>
    <property type="match status" value="1"/>
</dbReference>
<dbReference type="SMART" id="SM00248">
    <property type="entry name" value="ANK"/>
    <property type="match status" value="2"/>
</dbReference>
<dbReference type="GeneID" id="107272172"/>
<dbReference type="PROSITE" id="PS50174">
    <property type="entry name" value="G_PATCH"/>
    <property type="match status" value="1"/>
</dbReference>
<dbReference type="InterPro" id="IPR000467">
    <property type="entry name" value="G_patch_dom"/>
</dbReference>
<dbReference type="SMART" id="SM00443">
    <property type="entry name" value="G_patch"/>
    <property type="match status" value="1"/>
</dbReference>
<dbReference type="AlphaFoldDB" id="A0AAJ7C9A3"/>
<dbReference type="KEGG" id="ccin:107272172"/>
<name>A0AAJ7C9A3_CEPCN</name>
<dbReference type="Pfam" id="PF01585">
    <property type="entry name" value="G-patch"/>
    <property type="match status" value="1"/>
</dbReference>
<sequence>MSLYRNWASLTSIDLPWKRFVKESCGAPQAPFESFRSELNFTGEEAKTAYEEIISKESAVEPGKIINYNKKVVKPTIKSNQQSNSNIKVTANSILKAVEQQDVQFLKKHLNTENVNISDDFGWTPLMCAAYCGHLEIIKLLLKLGANRKAREKSGLTAAQLALKKNYLNIVALLRKKNYQEENWSVPMKVMTDLESCMAKHELGEEGIIDKMDEFYCTVCKATFKESSIKQHESSTLHIFNTKPKLPGAVYGISKLNKGYQMLLDSGWDEDSGLGPSGEGAKYPVKTVLKKDRKGIGLMDQQKKMLEFLECIEAKAGEILTDRQEVIALDRRRNENRVGLRAVQKDKNEKTWMAVGSLLIKFPKKTAEDLLTRDLKECDIGINKIRSDLKIKVNELRDLEHNPPVPGLMLQPLNRGEMDAFNQIVGKGL</sequence>
<dbReference type="GO" id="GO:0003676">
    <property type="term" value="F:nucleic acid binding"/>
    <property type="evidence" value="ECO:0007669"/>
    <property type="project" value="InterPro"/>
</dbReference>
<proteinExistence type="predicted"/>
<evidence type="ECO:0000313" key="3">
    <source>
        <dbReference type="Proteomes" id="UP000694920"/>
    </source>
</evidence>
<dbReference type="RefSeq" id="XP_015604536.1">
    <property type="nucleotide sequence ID" value="XM_015749050.1"/>
</dbReference>
<evidence type="ECO:0000313" key="4">
    <source>
        <dbReference type="RefSeq" id="XP_015604536.1"/>
    </source>
</evidence>
<dbReference type="SUPFAM" id="SSF48403">
    <property type="entry name" value="Ankyrin repeat"/>
    <property type="match status" value="1"/>
</dbReference>
<dbReference type="InterPro" id="IPR002110">
    <property type="entry name" value="Ankyrin_rpt"/>
</dbReference>
<dbReference type="Proteomes" id="UP000694920">
    <property type="component" value="Unplaced"/>
</dbReference>
<accession>A0AAJ7C9A3</accession>
<dbReference type="InterPro" id="IPR036770">
    <property type="entry name" value="Ankyrin_rpt-contain_sf"/>
</dbReference>
<reference evidence="4" key="1">
    <citation type="submission" date="2025-08" db="UniProtKB">
        <authorList>
            <consortium name="RefSeq"/>
        </authorList>
    </citation>
    <scope>IDENTIFICATION</scope>
</reference>
<evidence type="ECO:0000259" key="2">
    <source>
        <dbReference type="PROSITE" id="PS50174"/>
    </source>
</evidence>
<feature type="domain" description="G-patch" evidence="2">
    <location>
        <begin position="255"/>
        <end position="301"/>
    </location>
</feature>
<evidence type="ECO:0000256" key="1">
    <source>
        <dbReference type="PROSITE-ProRule" id="PRU00023"/>
    </source>
</evidence>
<organism evidence="3 4">
    <name type="scientific">Cephus cinctus</name>
    <name type="common">Wheat stem sawfly</name>
    <dbReference type="NCBI Taxonomy" id="211228"/>
    <lineage>
        <taxon>Eukaryota</taxon>
        <taxon>Metazoa</taxon>
        <taxon>Ecdysozoa</taxon>
        <taxon>Arthropoda</taxon>
        <taxon>Hexapoda</taxon>
        <taxon>Insecta</taxon>
        <taxon>Pterygota</taxon>
        <taxon>Neoptera</taxon>
        <taxon>Endopterygota</taxon>
        <taxon>Hymenoptera</taxon>
        <taxon>Cephoidea</taxon>
        <taxon>Cephidae</taxon>
        <taxon>Cephus</taxon>
    </lineage>
</organism>
<dbReference type="PANTHER" id="PTHR20923:SF1">
    <property type="entry name" value="G PATCH DOMAIN AND ANKYRIN REPEAT-CONTAINING PROTEIN 1"/>
    <property type="match status" value="1"/>
</dbReference>
<keyword evidence="3" id="KW-1185">Reference proteome</keyword>